<gene>
    <name evidence="1" type="ORF">SSS_4396</name>
</gene>
<dbReference type="Pfam" id="PF16065">
    <property type="entry name" value="DUF4807"/>
    <property type="match status" value="1"/>
</dbReference>
<dbReference type="Proteomes" id="UP000070412">
    <property type="component" value="Unassembled WGS sequence"/>
</dbReference>
<protein>
    <submittedName>
        <fullName evidence="1 2">Uncharacterized protein</fullName>
    </submittedName>
</protein>
<evidence type="ECO:0000313" key="3">
    <source>
        <dbReference type="Proteomes" id="UP000070412"/>
    </source>
</evidence>
<proteinExistence type="predicted"/>
<sequence>MFQIVSIRLSVKLLKNSPSSSRNYECFSTSSIVFDEDCNDIVKRYRLTIPILRYEKFIFFHHHLIHSRLYRKLVKENIENLILKEKKLKKCRLKSLNIELCHPNDLGTFDIIVPINVEWNNRIVYLAHLKMDLEETLSWLSTLGGAYSSLGDHNLRFAKLAETITFSQLRLSSIYDDPNLRARCLIYLSHSWCQQGKRREAIKLIKYYLYPFLVHLGPRSDVIVRRMYQALCFRIKYIYKYFNINLERERSLKSS</sequence>
<accession>A0A834R2V0</accession>
<evidence type="ECO:0000313" key="1">
    <source>
        <dbReference type="EMBL" id="KAF7488227.1"/>
    </source>
</evidence>
<reference evidence="1" key="2">
    <citation type="submission" date="2020-01" db="EMBL/GenBank/DDBJ databases">
        <authorList>
            <person name="Korhonen P.K.K."/>
            <person name="Guangxu M.G."/>
            <person name="Wang T.W."/>
            <person name="Stroehlein A.J.S."/>
            <person name="Young N.D."/>
            <person name="Ang C.-S.A."/>
            <person name="Fernando D.W.F."/>
            <person name="Lu H.L."/>
            <person name="Taylor S.T."/>
            <person name="Ehtesham M.E.M."/>
            <person name="Najaraj S.H.N."/>
            <person name="Harsha G.H.G."/>
            <person name="Madugundu A.M."/>
            <person name="Renuse S.R."/>
            <person name="Holt D.H."/>
            <person name="Pandey A.P."/>
            <person name="Papenfuss A.P."/>
            <person name="Gasser R.B.G."/>
            <person name="Fischer K.F."/>
        </authorList>
    </citation>
    <scope>NUCLEOTIDE SEQUENCE</scope>
    <source>
        <strain evidence="1">SSS_KF_BRIS2020</strain>
    </source>
</reference>
<dbReference type="PANTHER" id="PTHR36693">
    <property type="entry name" value="GH02722P"/>
    <property type="match status" value="1"/>
</dbReference>
<keyword evidence="3" id="KW-1185">Reference proteome</keyword>
<organism evidence="1">
    <name type="scientific">Sarcoptes scabiei</name>
    <name type="common">Itch mite</name>
    <name type="synonym">Acarus scabiei</name>
    <dbReference type="NCBI Taxonomy" id="52283"/>
    <lineage>
        <taxon>Eukaryota</taxon>
        <taxon>Metazoa</taxon>
        <taxon>Ecdysozoa</taxon>
        <taxon>Arthropoda</taxon>
        <taxon>Chelicerata</taxon>
        <taxon>Arachnida</taxon>
        <taxon>Acari</taxon>
        <taxon>Acariformes</taxon>
        <taxon>Sarcoptiformes</taxon>
        <taxon>Astigmata</taxon>
        <taxon>Psoroptidia</taxon>
        <taxon>Sarcoptoidea</taxon>
        <taxon>Sarcoptidae</taxon>
        <taxon>Sarcoptinae</taxon>
        <taxon>Sarcoptes</taxon>
    </lineage>
</organism>
<dbReference type="PANTHER" id="PTHR36693:SF1">
    <property type="entry name" value="GH02722P"/>
    <property type="match status" value="1"/>
</dbReference>
<dbReference type="AlphaFoldDB" id="A0A834R2V0"/>
<reference evidence="2" key="3">
    <citation type="submission" date="2022-06" db="UniProtKB">
        <authorList>
            <consortium name="EnsemblMetazoa"/>
        </authorList>
    </citation>
    <scope>IDENTIFICATION</scope>
</reference>
<evidence type="ECO:0000313" key="2">
    <source>
        <dbReference type="EnsemblMetazoa" id="KAF7488227.1"/>
    </source>
</evidence>
<name>A0A834R2V0_SARSC</name>
<dbReference type="InterPro" id="IPR032072">
    <property type="entry name" value="DUF4807"/>
</dbReference>
<dbReference type="OrthoDB" id="121932at2759"/>
<reference evidence="3" key="1">
    <citation type="journal article" date="2020" name="PLoS Negl. Trop. Dis.">
        <title>High-quality nuclear genome for Sarcoptes scabiei-A critical resource for a neglected parasite.</title>
        <authorList>
            <person name="Korhonen P.K."/>
            <person name="Gasser R.B."/>
            <person name="Ma G."/>
            <person name="Wang T."/>
            <person name="Stroehlein A.J."/>
            <person name="Young N.D."/>
            <person name="Ang C.S."/>
            <person name="Fernando D.D."/>
            <person name="Lu H.C."/>
            <person name="Taylor S."/>
            <person name="Reynolds S.L."/>
            <person name="Mofiz E."/>
            <person name="Najaraj S.H."/>
            <person name="Gowda H."/>
            <person name="Madugundu A."/>
            <person name="Renuse S."/>
            <person name="Holt D."/>
            <person name="Pandey A."/>
            <person name="Papenfuss A.T."/>
            <person name="Fischer K."/>
        </authorList>
    </citation>
    <scope>NUCLEOTIDE SEQUENCE [LARGE SCALE GENOMIC DNA]</scope>
</reference>
<dbReference type="EMBL" id="WVUK01000066">
    <property type="protein sequence ID" value="KAF7488227.1"/>
    <property type="molecule type" value="Genomic_DNA"/>
</dbReference>
<dbReference type="EnsemblMetazoa" id="SSS_4396s_mrna">
    <property type="protein sequence ID" value="KAF7488227.1"/>
    <property type="gene ID" value="SSS_4396"/>
</dbReference>